<dbReference type="AlphaFoldDB" id="A0A392Q741"/>
<keyword evidence="3" id="KW-1185">Reference proteome</keyword>
<accession>A0A392Q741</accession>
<feature type="region of interest" description="Disordered" evidence="1">
    <location>
        <begin position="1"/>
        <end position="33"/>
    </location>
</feature>
<dbReference type="Proteomes" id="UP000265520">
    <property type="component" value="Unassembled WGS sequence"/>
</dbReference>
<organism evidence="2 3">
    <name type="scientific">Trifolium medium</name>
    <dbReference type="NCBI Taxonomy" id="97028"/>
    <lineage>
        <taxon>Eukaryota</taxon>
        <taxon>Viridiplantae</taxon>
        <taxon>Streptophyta</taxon>
        <taxon>Embryophyta</taxon>
        <taxon>Tracheophyta</taxon>
        <taxon>Spermatophyta</taxon>
        <taxon>Magnoliopsida</taxon>
        <taxon>eudicotyledons</taxon>
        <taxon>Gunneridae</taxon>
        <taxon>Pentapetalae</taxon>
        <taxon>rosids</taxon>
        <taxon>fabids</taxon>
        <taxon>Fabales</taxon>
        <taxon>Fabaceae</taxon>
        <taxon>Papilionoideae</taxon>
        <taxon>50 kb inversion clade</taxon>
        <taxon>NPAAA clade</taxon>
        <taxon>Hologalegina</taxon>
        <taxon>IRL clade</taxon>
        <taxon>Trifolieae</taxon>
        <taxon>Trifolium</taxon>
    </lineage>
</organism>
<comment type="caution">
    <text evidence="2">The sequence shown here is derived from an EMBL/GenBank/DDBJ whole genome shotgun (WGS) entry which is preliminary data.</text>
</comment>
<sequence>MSVSGAGTEVEGDGGERQREEEGEALYCGGKRK</sequence>
<evidence type="ECO:0000313" key="2">
    <source>
        <dbReference type="EMBL" id="MCI20223.1"/>
    </source>
</evidence>
<feature type="non-terminal residue" evidence="2">
    <location>
        <position position="33"/>
    </location>
</feature>
<name>A0A392Q741_9FABA</name>
<evidence type="ECO:0000313" key="3">
    <source>
        <dbReference type="Proteomes" id="UP000265520"/>
    </source>
</evidence>
<evidence type="ECO:0000256" key="1">
    <source>
        <dbReference type="SAM" id="MobiDB-lite"/>
    </source>
</evidence>
<proteinExistence type="predicted"/>
<protein>
    <submittedName>
        <fullName evidence="2">Uncharacterized protein</fullName>
    </submittedName>
</protein>
<reference evidence="2 3" key="1">
    <citation type="journal article" date="2018" name="Front. Plant Sci.">
        <title>Red Clover (Trifolium pratense) and Zigzag Clover (T. medium) - A Picture of Genomic Similarities and Differences.</title>
        <authorList>
            <person name="Dluhosova J."/>
            <person name="Istvanek J."/>
            <person name="Nedelnik J."/>
            <person name="Repkova J."/>
        </authorList>
    </citation>
    <scope>NUCLEOTIDE SEQUENCE [LARGE SCALE GENOMIC DNA]</scope>
    <source>
        <strain evidence="3">cv. 10/8</strain>
        <tissue evidence="2">Leaf</tissue>
    </source>
</reference>
<dbReference type="EMBL" id="LXQA010118817">
    <property type="protein sequence ID" value="MCI20223.1"/>
    <property type="molecule type" value="Genomic_DNA"/>
</dbReference>